<comment type="caution">
    <text evidence="8">The sequence shown here is derived from an EMBL/GenBank/DDBJ whole genome shotgun (WGS) entry which is preliminary data.</text>
</comment>
<feature type="region of interest" description="Disordered" evidence="5">
    <location>
        <begin position="1"/>
        <end position="60"/>
    </location>
</feature>
<feature type="compositionally biased region" description="Polar residues" evidence="5">
    <location>
        <begin position="49"/>
        <end position="60"/>
    </location>
</feature>
<dbReference type="SUPFAM" id="SSF103473">
    <property type="entry name" value="MFS general substrate transporter"/>
    <property type="match status" value="1"/>
</dbReference>
<feature type="transmembrane region" description="Helical" evidence="6">
    <location>
        <begin position="198"/>
        <end position="218"/>
    </location>
</feature>
<dbReference type="InterPro" id="IPR011701">
    <property type="entry name" value="MFS"/>
</dbReference>
<dbReference type="InterPro" id="IPR020846">
    <property type="entry name" value="MFS_dom"/>
</dbReference>
<feature type="transmembrane region" description="Helical" evidence="6">
    <location>
        <begin position="373"/>
        <end position="393"/>
    </location>
</feature>
<organism evidence="8 9">
    <name type="scientific">Oleoguttula mirabilis</name>
    <dbReference type="NCBI Taxonomy" id="1507867"/>
    <lineage>
        <taxon>Eukaryota</taxon>
        <taxon>Fungi</taxon>
        <taxon>Dikarya</taxon>
        <taxon>Ascomycota</taxon>
        <taxon>Pezizomycotina</taxon>
        <taxon>Dothideomycetes</taxon>
        <taxon>Dothideomycetidae</taxon>
        <taxon>Mycosphaerellales</taxon>
        <taxon>Teratosphaeriaceae</taxon>
        <taxon>Oleoguttula</taxon>
    </lineage>
</organism>
<evidence type="ECO:0000259" key="7">
    <source>
        <dbReference type="PROSITE" id="PS50850"/>
    </source>
</evidence>
<gene>
    <name evidence="8" type="ORF">LTR36_007568</name>
</gene>
<feature type="transmembrane region" description="Helical" evidence="6">
    <location>
        <begin position="225"/>
        <end position="245"/>
    </location>
</feature>
<dbReference type="EMBL" id="JAVFHQ010000005">
    <property type="protein sequence ID" value="KAK4549112.1"/>
    <property type="molecule type" value="Genomic_DNA"/>
</dbReference>
<keyword evidence="3 6" id="KW-1133">Transmembrane helix</keyword>
<comment type="subcellular location">
    <subcellularLocation>
        <location evidence="1">Membrane</location>
        <topology evidence="1">Multi-pass membrane protein</topology>
    </subcellularLocation>
</comment>
<evidence type="ECO:0000256" key="2">
    <source>
        <dbReference type="ARBA" id="ARBA00022692"/>
    </source>
</evidence>
<keyword evidence="9" id="KW-1185">Reference proteome</keyword>
<dbReference type="AlphaFoldDB" id="A0AAV9JVS4"/>
<feature type="transmembrane region" description="Helical" evidence="6">
    <location>
        <begin position="70"/>
        <end position="91"/>
    </location>
</feature>
<dbReference type="PANTHER" id="PTHR23502:SF187">
    <property type="entry name" value="TRANSPORTER, PUTATIVE (AFU_ORTHOLOGUE AFUA_2G17840)-RELATED"/>
    <property type="match status" value="1"/>
</dbReference>
<sequence length="630" mass="69857">MAEYEKGVFSAEQPVSEEESARDGHVLGADQIDGDAGSLKTASDGHTILSPQPTSDPNDPLNWSSWKKHAVLLTISAIAFLPDFGTAMGSVTQIPQAKAWHMSLATIQESVAVNTMLSGASGLVVVALSNYFGRAPVLFWMRLIVLGAVIWYADAKSYHSFLGARIVVGFFVGVGQTGGLMWIKDMFFLHELPRKINIWSAFIIVSPYLGPFMASFVIWRLNWRWVYWIYAILNYAGFFLILLFVDETFYDRSVPLDKQPSWKSRMLRLTGIERHGRHSVVEALSLPVIAISKIPVAIITVFYFLNFAWTIGVNATIATWLNKYYHFNGKETGLFYFAPIAGCIIGAIAGHWLHDFVGNLYMKRHQGKIAPEARLYIIYGASTLTGTAILLLGQALQHKWHYMAVAILDAAQLIGVNIISTAVNTYLLDAYPNAAGEVDVWIVIGRTMGGFMATYVDITWVEKQGPGKVLATQAAITWGALVLVVILQIWAAELERLSTAFVGVLNAHDFAFASHEAQELVAHLTPDWRAQMDTSAHQTEPVGFAEQVKRWKARAQEHPDVRFDVVGVSSDVDEHKGRARVYIEMDVSGILASGTLQAMNEVKWRRVGGAWRCYYVTGFRGSRGNGGLYP</sequence>
<feature type="transmembrane region" description="Helical" evidence="6">
    <location>
        <begin position="294"/>
        <end position="321"/>
    </location>
</feature>
<accession>A0AAV9JVS4</accession>
<feature type="transmembrane region" description="Helical" evidence="6">
    <location>
        <begin position="162"/>
        <end position="183"/>
    </location>
</feature>
<dbReference type="Proteomes" id="UP001324427">
    <property type="component" value="Unassembled WGS sequence"/>
</dbReference>
<dbReference type="GO" id="GO:0022857">
    <property type="term" value="F:transmembrane transporter activity"/>
    <property type="evidence" value="ECO:0007669"/>
    <property type="project" value="InterPro"/>
</dbReference>
<protein>
    <recommendedName>
        <fullName evidence="7">Major facilitator superfamily (MFS) profile domain-containing protein</fullName>
    </recommendedName>
</protein>
<feature type="domain" description="Major facilitator superfamily (MFS) profile" evidence="7">
    <location>
        <begin position="71"/>
        <end position="497"/>
    </location>
</feature>
<evidence type="ECO:0000313" key="8">
    <source>
        <dbReference type="EMBL" id="KAK4549112.1"/>
    </source>
</evidence>
<dbReference type="PANTHER" id="PTHR23502">
    <property type="entry name" value="MAJOR FACILITATOR SUPERFAMILY"/>
    <property type="match status" value="1"/>
</dbReference>
<feature type="transmembrane region" description="Helical" evidence="6">
    <location>
        <begin position="400"/>
        <end position="420"/>
    </location>
</feature>
<feature type="transmembrane region" description="Helical" evidence="6">
    <location>
        <begin position="470"/>
        <end position="491"/>
    </location>
</feature>
<name>A0AAV9JVS4_9PEZI</name>
<evidence type="ECO:0000256" key="1">
    <source>
        <dbReference type="ARBA" id="ARBA00004141"/>
    </source>
</evidence>
<reference evidence="8 9" key="1">
    <citation type="submission" date="2021-11" db="EMBL/GenBank/DDBJ databases">
        <title>Black yeast isolated from Biological Soil Crust.</title>
        <authorList>
            <person name="Kurbessoian T."/>
        </authorList>
    </citation>
    <scope>NUCLEOTIDE SEQUENCE [LARGE SCALE GENOMIC DNA]</scope>
    <source>
        <strain evidence="8 9">CCFEE 5522</strain>
    </source>
</reference>
<evidence type="ECO:0000256" key="5">
    <source>
        <dbReference type="SAM" id="MobiDB-lite"/>
    </source>
</evidence>
<dbReference type="InterPro" id="IPR036259">
    <property type="entry name" value="MFS_trans_sf"/>
</dbReference>
<dbReference type="GO" id="GO:0005886">
    <property type="term" value="C:plasma membrane"/>
    <property type="evidence" value="ECO:0007669"/>
    <property type="project" value="TreeGrafter"/>
</dbReference>
<keyword evidence="2 6" id="KW-0812">Transmembrane</keyword>
<proteinExistence type="predicted"/>
<feature type="transmembrane region" description="Helical" evidence="6">
    <location>
        <begin position="440"/>
        <end position="458"/>
    </location>
</feature>
<dbReference type="PROSITE" id="PS50850">
    <property type="entry name" value="MFS"/>
    <property type="match status" value="1"/>
</dbReference>
<feature type="transmembrane region" description="Helical" evidence="6">
    <location>
        <begin position="333"/>
        <end position="353"/>
    </location>
</feature>
<dbReference type="Gene3D" id="1.20.1250.20">
    <property type="entry name" value="MFS general substrate transporter like domains"/>
    <property type="match status" value="1"/>
</dbReference>
<keyword evidence="4 6" id="KW-0472">Membrane</keyword>
<evidence type="ECO:0000256" key="6">
    <source>
        <dbReference type="SAM" id="Phobius"/>
    </source>
</evidence>
<feature type="transmembrane region" description="Helical" evidence="6">
    <location>
        <begin position="137"/>
        <end position="155"/>
    </location>
</feature>
<feature type="transmembrane region" description="Helical" evidence="6">
    <location>
        <begin position="111"/>
        <end position="131"/>
    </location>
</feature>
<evidence type="ECO:0000256" key="3">
    <source>
        <dbReference type="ARBA" id="ARBA00022989"/>
    </source>
</evidence>
<dbReference type="Pfam" id="PF07690">
    <property type="entry name" value="MFS_1"/>
    <property type="match status" value="1"/>
</dbReference>
<evidence type="ECO:0000313" key="9">
    <source>
        <dbReference type="Proteomes" id="UP001324427"/>
    </source>
</evidence>
<evidence type="ECO:0000256" key="4">
    <source>
        <dbReference type="ARBA" id="ARBA00023136"/>
    </source>
</evidence>